<feature type="region of interest" description="Disordered" evidence="1">
    <location>
        <begin position="321"/>
        <end position="419"/>
    </location>
</feature>
<evidence type="ECO:0000256" key="1">
    <source>
        <dbReference type="SAM" id="MobiDB-lite"/>
    </source>
</evidence>
<feature type="region of interest" description="Disordered" evidence="1">
    <location>
        <begin position="432"/>
        <end position="485"/>
    </location>
</feature>
<dbReference type="AlphaFoldDB" id="A0A8J4BKA4"/>
<keyword evidence="4" id="KW-1185">Reference proteome</keyword>
<proteinExistence type="predicted"/>
<feature type="domain" description="Dynein assembly factor 3 C-terminal" evidence="2">
    <location>
        <begin position="501"/>
        <end position="595"/>
    </location>
</feature>
<dbReference type="InterPro" id="IPR028235">
    <property type="entry name" value="DNAAF3_C"/>
</dbReference>
<evidence type="ECO:0000313" key="3">
    <source>
        <dbReference type="EMBL" id="GIL63280.1"/>
    </source>
</evidence>
<dbReference type="PANTHER" id="PTHR22118:SF14">
    <property type="entry name" value="DYNEIN AXONEMAL ASSEMBLY FACTOR 3"/>
    <property type="match status" value="1"/>
</dbReference>
<feature type="domain" description="Dynein assembly factor 3 C-terminal" evidence="2">
    <location>
        <begin position="55"/>
        <end position="266"/>
    </location>
</feature>
<protein>
    <recommendedName>
        <fullName evidence="2">Dynein assembly factor 3 C-terminal domain-containing protein</fullName>
    </recommendedName>
</protein>
<name>A0A8J4BKA4_9CHLO</name>
<dbReference type="InterPro" id="IPR039304">
    <property type="entry name" value="DNAAF3"/>
</dbReference>
<dbReference type="GO" id="GO:0070286">
    <property type="term" value="P:axonemal dynein complex assembly"/>
    <property type="evidence" value="ECO:0007669"/>
    <property type="project" value="InterPro"/>
</dbReference>
<comment type="caution">
    <text evidence="3">The sequence shown here is derived from an EMBL/GenBank/DDBJ whole genome shotgun (WGS) entry which is preliminary data.</text>
</comment>
<dbReference type="GO" id="GO:0044458">
    <property type="term" value="P:motile cilium assembly"/>
    <property type="evidence" value="ECO:0007669"/>
    <property type="project" value="TreeGrafter"/>
</dbReference>
<dbReference type="EMBL" id="BNCO01000056">
    <property type="protein sequence ID" value="GIL63280.1"/>
    <property type="molecule type" value="Genomic_DNA"/>
</dbReference>
<dbReference type="PANTHER" id="PTHR22118">
    <property type="entry name" value="DYNEIN ASSEMBLY FACTOR 3, AXONEMAL"/>
    <property type="match status" value="1"/>
</dbReference>
<accession>A0A8J4BKA4</accession>
<feature type="compositionally biased region" description="Pro residues" evidence="1">
    <location>
        <begin position="350"/>
        <end position="381"/>
    </location>
</feature>
<dbReference type="Pfam" id="PF14740">
    <property type="entry name" value="DUF4471"/>
    <property type="match status" value="2"/>
</dbReference>
<sequence>MIVRRHVDERTDEKARQLEALVVDLASGGARGGAGASCTDEVEELRGLKALGKMLDLSLLKFQEKDQLVEALQKWRSTVSYDMVKAWDARARKWYGDRYDFRRNLVDWDYHMRLQTAGTPGQDPGHGSIIHFHHFRHWRMHGVAHELRDSHYNQPNRSLLSTAYGRTREFKDRSLRDVGRSVSAWGFWADILNGPYHCFGTLTEEQSFYKVTNKQYSRTAVDVAEHNVASLLHELRTGEQLTLAAGSEAPRAKAARGPTSLEDLQQQVAAEGQPPHGDEKAGETDMAASSAEGLSGTGSSQKAGGLCEGVSGQGQTMAAEVAAEAKAEVEAEAEAEAEVEEVAPGNSGSGPPPPPPAPAPPPPSPPPPPPPPPRPPAPPIQPNEKQPATSEGEHQHQQLLQQQQRHGQPGALPTYSSGGRASVAKVMNSAGAAGAQLPPAPARMEQPVASSSSTSPREGITAGGDGQAAGEGGAPDAAKQRMAEEEAALRAVEADLDSAGRSRATSLFRLQLVTGDLAKAVTGRTKYSSVFSVLTLGHRHIHMLAPEYGLYKTAMPGAVLVTENARHVLQLNKDQAAMFVTKMDEMAEQAGWRKKTTDRLAGVTEANEVYVKPRVA</sequence>
<organism evidence="3 4">
    <name type="scientific">Volvox africanus</name>
    <dbReference type="NCBI Taxonomy" id="51714"/>
    <lineage>
        <taxon>Eukaryota</taxon>
        <taxon>Viridiplantae</taxon>
        <taxon>Chlorophyta</taxon>
        <taxon>core chlorophytes</taxon>
        <taxon>Chlorophyceae</taxon>
        <taxon>CS clade</taxon>
        <taxon>Chlamydomonadales</taxon>
        <taxon>Volvocaceae</taxon>
        <taxon>Volvox</taxon>
    </lineage>
</organism>
<gene>
    <name evidence="3" type="ORF">Vafri_17380</name>
</gene>
<dbReference type="Proteomes" id="UP000747399">
    <property type="component" value="Unassembled WGS sequence"/>
</dbReference>
<evidence type="ECO:0000313" key="4">
    <source>
        <dbReference type="Proteomes" id="UP000747399"/>
    </source>
</evidence>
<feature type="compositionally biased region" description="Acidic residues" evidence="1">
    <location>
        <begin position="330"/>
        <end position="341"/>
    </location>
</feature>
<reference evidence="3" key="1">
    <citation type="journal article" date="2021" name="Proc. Natl. Acad. Sci. U.S.A.">
        <title>Three genomes in the algal genus Volvox reveal the fate of a haploid sex-determining region after a transition to homothallism.</title>
        <authorList>
            <person name="Yamamoto K."/>
            <person name="Hamaji T."/>
            <person name="Kawai-Toyooka H."/>
            <person name="Matsuzaki R."/>
            <person name="Takahashi F."/>
            <person name="Nishimura Y."/>
            <person name="Kawachi M."/>
            <person name="Noguchi H."/>
            <person name="Minakuchi Y."/>
            <person name="Umen J.G."/>
            <person name="Toyoda A."/>
            <person name="Nozaki H."/>
        </authorList>
    </citation>
    <scope>NUCLEOTIDE SEQUENCE</scope>
    <source>
        <strain evidence="3">NIES-3780</strain>
    </source>
</reference>
<evidence type="ECO:0000259" key="2">
    <source>
        <dbReference type="Pfam" id="PF14740"/>
    </source>
</evidence>
<feature type="region of interest" description="Disordered" evidence="1">
    <location>
        <begin position="267"/>
        <end position="308"/>
    </location>
</feature>
<feature type="compositionally biased region" description="Gly residues" evidence="1">
    <location>
        <begin position="461"/>
        <end position="473"/>
    </location>
</feature>